<gene>
    <name evidence="1" type="ORF">ERS852491_04735</name>
</gene>
<sequence length="144" mass="16870">MNANYIHTITIYNCFRATDNPNSKKDIWQRTVLENCFYKNVIGRTEYLSVNPKMDSTYTVRIPEMEQYKPYREWIKLRDEERKKFFTCSQKDIVVKGACTEVITGESPNTSTEILSRHKPEAFVVTAFSDNTSHLCQKHYRLGG</sequence>
<dbReference type="EMBL" id="CYZU01000075">
    <property type="protein sequence ID" value="CUP27966.1"/>
    <property type="molecule type" value="Genomic_DNA"/>
</dbReference>
<dbReference type="AlphaFoldDB" id="A0A174LYN7"/>
<dbReference type="RefSeq" id="WP_055155163.1">
    <property type="nucleotide sequence ID" value="NZ_CYZU01000075.1"/>
</dbReference>
<protein>
    <submittedName>
        <fullName evidence="1">Uncharacterized protein</fullName>
    </submittedName>
</protein>
<dbReference type="Proteomes" id="UP000095544">
    <property type="component" value="Unassembled WGS sequence"/>
</dbReference>
<proteinExistence type="predicted"/>
<name>A0A174LYN7_9FIRM</name>
<dbReference type="OrthoDB" id="2053246at2"/>
<evidence type="ECO:0000313" key="1">
    <source>
        <dbReference type="EMBL" id="CUP27966.1"/>
    </source>
</evidence>
<reference evidence="1 2" key="1">
    <citation type="submission" date="2015-09" db="EMBL/GenBank/DDBJ databases">
        <authorList>
            <consortium name="Pathogen Informatics"/>
        </authorList>
    </citation>
    <scope>NUCLEOTIDE SEQUENCE [LARGE SCALE GENOMIC DNA]</scope>
    <source>
        <strain evidence="1 2">2789STDY5834876</strain>
    </source>
</reference>
<dbReference type="STRING" id="39482.ERS852491_04735"/>
<evidence type="ECO:0000313" key="2">
    <source>
        <dbReference type="Proteomes" id="UP000095544"/>
    </source>
</evidence>
<organism evidence="1 2">
    <name type="scientific">Faecalicatena contorta</name>
    <dbReference type="NCBI Taxonomy" id="39482"/>
    <lineage>
        <taxon>Bacteria</taxon>
        <taxon>Bacillati</taxon>
        <taxon>Bacillota</taxon>
        <taxon>Clostridia</taxon>
        <taxon>Lachnospirales</taxon>
        <taxon>Lachnospiraceae</taxon>
        <taxon>Faecalicatena</taxon>
    </lineage>
</organism>
<accession>A0A174LYN7</accession>